<comment type="caution">
    <text evidence="10">The sequence shown here is derived from an EMBL/GenBank/DDBJ whole genome shotgun (WGS) entry which is preliminary data.</text>
</comment>
<feature type="transmembrane region" description="Helical" evidence="7">
    <location>
        <begin position="206"/>
        <end position="222"/>
    </location>
</feature>
<dbReference type="SMART" id="SM00382">
    <property type="entry name" value="AAA"/>
    <property type="match status" value="1"/>
</dbReference>
<dbReference type="Pfam" id="PF00664">
    <property type="entry name" value="ABC_membrane"/>
    <property type="match status" value="1"/>
</dbReference>
<feature type="domain" description="ABC transporter" evidence="8">
    <location>
        <begin position="395"/>
        <end position="630"/>
    </location>
</feature>
<evidence type="ECO:0000256" key="1">
    <source>
        <dbReference type="ARBA" id="ARBA00004141"/>
    </source>
</evidence>
<name>A0ABR2HXQ1_9EUKA</name>
<dbReference type="InterPro" id="IPR039421">
    <property type="entry name" value="Type_1_exporter"/>
</dbReference>
<dbReference type="PROSITE" id="PS00211">
    <property type="entry name" value="ABC_TRANSPORTER_1"/>
    <property type="match status" value="1"/>
</dbReference>
<dbReference type="InterPro" id="IPR027417">
    <property type="entry name" value="P-loop_NTPase"/>
</dbReference>
<dbReference type="EMBL" id="JAPFFF010000021">
    <property type="protein sequence ID" value="KAK8854082.1"/>
    <property type="molecule type" value="Genomic_DNA"/>
</dbReference>
<dbReference type="CDD" id="cd03249">
    <property type="entry name" value="ABC_MTABC3_MDL1_MDL2"/>
    <property type="match status" value="1"/>
</dbReference>
<sequence length="634" mass="71852">MSDSKTDSEPEINQILLEDFQNQQARNDTLSNSPKTMKKKKKKKHYYFPFLPRMYWLFYRHPLNFLIFIPSLTEGWCNMASTIVMGNIIDAINKDNALAIVQKNAIYALLSAVACAVLAFFNYTVWIIVGDLIGVKIKRILFKSFMEKDVEFFDTHPIGSLLVLLQQDCSMVGNAFTELKTHQVSCFGKLVVALIVMYFVDYRLATFSFLASIATVVIIRIFKQFAFRHFRKFLDFMSVGMTIADESISNERVVCSFNRQKEQIKLFDNMLDTSCRHDALARFYMIFSFSLSNVINDGCVCVVLNIGAFFILKGNITAGQLFTLSRAALWTGREINHLFDTLTHEQRAVDSSKRIFEILDLPVNVNDKEECMYADEDESVNHRIRNLEATFRGRVEFKNVWFKYPTRDSWVLKNVSFVTEPNQISAFVGHSGSGKSTIVQLLLRFYDVDQGEILLDGINIKEYPLSFLHRAIGVVQQDPCLFTMSVKENIAYAKPDATDDEIFEAAKIANAAKFIESLPQKYDTLCGEKGTLLSGGQIQRIAIARAVIENPTLLITDEATSALDAESESVVQAALDKVMQGRTSIIIAHRLGTIRAATQIFVFDQGCIVERGTHEELLATKGAYFNLVQRQLTK</sequence>
<dbReference type="PANTHER" id="PTHR43394:SF1">
    <property type="entry name" value="ATP-BINDING CASSETTE SUB-FAMILY B MEMBER 10, MITOCHONDRIAL"/>
    <property type="match status" value="1"/>
</dbReference>
<dbReference type="PANTHER" id="PTHR43394">
    <property type="entry name" value="ATP-DEPENDENT PERMEASE MDL1, MITOCHONDRIAL"/>
    <property type="match status" value="1"/>
</dbReference>
<keyword evidence="2 7" id="KW-0812">Transmembrane</keyword>
<keyword evidence="6 7" id="KW-0472">Membrane</keyword>
<dbReference type="SUPFAM" id="SSF90123">
    <property type="entry name" value="ABC transporter transmembrane region"/>
    <property type="match status" value="1"/>
</dbReference>
<protein>
    <recommendedName>
        <fullName evidence="12">ABC transporter family protein</fullName>
    </recommendedName>
</protein>
<evidence type="ECO:0008006" key="12">
    <source>
        <dbReference type="Google" id="ProtNLM"/>
    </source>
</evidence>
<evidence type="ECO:0000256" key="7">
    <source>
        <dbReference type="SAM" id="Phobius"/>
    </source>
</evidence>
<dbReference type="InterPro" id="IPR011527">
    <property type="entry name" value="ABC1_TM_dom"/>
</dbReference>
<dbReference type="SUPFAM" id="SSF52540">
    <property type="entry name" value="P-loop containing nucleoside triphosphate hydrolases"/>
    <property type="match status" value="1"/>
</dbReference>
<gene>
    <name evidence="10" type="ORF">M9Y10_016632</name>
</gene>
<evidence type="ECO:0000256" key="4">
    <source>
        <dbReference type="ARBA" id="ARBA00022840"/>
    </source>
</evidence>
<comment type="subcellular location">
    <subcellularLocation>
        <location evidence="1">Membrane</location>
        <topology evidence="1">Multi-pass membrane protein</topology>
    </subcellularLocation>
</comment>
<dbReference type="InterPro" id="IPR017871">
    <property type="entry name" value="ABC_transporter-like_CS"/>
</dbReference>
<dbReference type="Proteomes" id="UP001470230">
    <property type="component" value="Unassembled WGS sequence"/>
</dbReference>
<keyword evidence="4" id="KW-0067">ATP-binding</keyword>
<dbReference type="InterPro" id="IPR036640">
    <property type="entry name" value="ABC1_TM_sf"/>
</dbReference>
<dbReference type="InterPro" id="IPR003593">
    <property type="entry name" value="AAA+_ATPase"/>
</dbReference>
<evidence type="ECO:0000313" key="11">
    <source>
        <dbReference type="Proteomes" id="UP001470230"/>
    </source>
</evidence>
<proteinExistence type="predicted"/>
<reference evidence="10 11" key="1">
    <citation type="submission" date="2024-04" db="EMBL/GenBank/DDBJ databases">
        <title>Tritrichomonas musculus Genome.</title>
        <authorList>
            <person name="Alves-Ferreira E."/>
            <person name="Grigg M."/>
            <person name="Lorenzi H."/>
            <person name="Galac M."/>
        </authorList>
    </citation>
    <scope>NUCLEOTIDE SEQUENCE [LARGE SCALE GENOMIC DNA]</scope>
    <source>
        <strain evidence="10 11">EAF2021</strain>
    </source>
</reference>
<keyword evidence="5 7" id="KW-1133">Transmembrane helix</keyword>
<evidence type="ECO:0000256" key="5">
    <source>
        <dbReference type="ARBA" id="ARBA00022989"/>
    </source>
</evidence>
<evidence type="ECO:0000256" key="3">
    <source>
        <dbReference type="ARBA" id="ARBA00022741"/>
    </source>
</evidence>
<dbReference type="InterPro" id="IPR003439">
    <property type="entry name" value="ABC_transporter-like_ATP-bd"/>
</dbReference>
<dbReference type="Pfam" id="PF00005">
    <property type="entry name" value="ABC_tran"/>
    <property type="match status" value="1"/>
</dbReference>
<evidence type="ECO:0000259" key="8">
    <source>
        <dbReference type="PROSITE" id="PS50893"/>
    </source>
</evidence>
<keyword evidence="11" id="KW-1185">Reference proteome</keyword>
<evidence type="ECO:0000313" key="10">
    <source>
        <dbReference type="EMBL" id="KAK8854082.1"/>
    </source>
</evidence>
<dbReference type="PROSITE" id="PS50893">
    <property type="entry name" value="ABC_TRANSPORTER_2"/>
    <property type="match status" value="1"/>
</dbReference>
<dbReference type="Gene3D" id="1.20.1560.10">
    <property type="entry name" value="ABC transporter type 1, transmembrane domain"/>
    <property type="match status" value="1"/>
</dbReference>
<dbReference type="PROSITE" id="PS50929">
    <property type="entry name" value="ABC_TM1F"/>
    <property type="match status" value="1"/>
</dbReference>
<keyword evidence="3" id="KW-0547">Nucleotide-binding</keyword>
<evidence type="ECO:0000256" key="6">
    <source>
        <dbReference type="ARBA" id="ARBA00023136"/>
    </source>
</evidence>
<organism evidence="10 11">
    <name type="scientific">Tritrichomonas musculus</name>
    <dbReference type="NCBI Taxonomy" id="1915356"/>
    <lineage>
        <taxon>Eukaryota</taxon>
        <taxon>Metamonada</taxon>
        <taxon>Parabasalia</taxon>
        <taxon>Tritrichomonadida</taxon>
        <taxon>Tritrichomonadidae</taxon>
        <taxon>Tritrichomonas</taxon>
    </lineage>
</organism>
<evidence type="ECO:0000256" key="2">
    <source>
        <dbReference type="ARBA" id="ARBA00022692"/>
    </source>
</evidence>
<dbReference type="Gene3D" id="3.40.50.300">
    <property type="entry name" value="P-loop containing nucleotide triphosphate hydrolases"/>
    <property type="match status" value="1"/>
</dbReference>
<accession>A0ABR2HXQ1</accession>
<feature type="transmembrane region" description="Helical" evidence="7">
    <location>
        <begin position="105"/>
        <end position="129"/>
    </location>
</feature>
<feature type="domain" description="ABC transmembrane type-1" evidence="9">
    <location>
        <begin position="71"/>
        <end position="343"/>
    </location>
</feature>
<evidence type="ECO:0000259" key="9">
    <source>
        <dbReference type="PROSITE" id="PS50929"/>
    </source>
</evidence>